<dbReference type="SUPFAM" id="SSF53850">
    <property type="entry name" value="Periplasmic binding protein-like II"/>
    <property type="match status" value="1"/>
</dbReference>
<proteinExistence type="predicted"/>
<feature type="compositionally biased region" description="Low complexity" evidence="1">
    <location>
        <begin position="30"/>
        <end position="41"/>
    </location>
</feature>
<feature type="chain" id="PRO_5008278014" description="DUF3502 domain-containing protein" evidence="2">
    <location>
        <begin position="25"/>
        <end position="517"/>
    </location>
</feature>
<gene>
    <name evidence="4" type="ORF">A8708_27360</name>
</gene>
<dbReference type="AlphaFoldDB" id="A0A198AD07"/>
<keyword evidence="2" id="KW-0732">Signal</keyword>
<feature type="domain" description="DUF3502" evidence="3">
    <location>
        <begin position="446"/>
        <end position="515"/>
    </location>
</feature>
<evidence type="ECO:0000259" key="3">
    <source>
        <dbReference type="Pfam" id="PF12010"/>
    </source>
</evidence>
<dbReference type="EMBL" id="LYPB01000060">
    <property type="protein sequence ID" value="OAS19047.1"/>
    <property type="molecule type" value="Genomic_DNA"/>
</dbReference>
<feature type="region of interest" description="Disordered" evidence="1">
    <location>
        <begin position="30"/>
        <end position="50"/>
    </location>
</feature>
<sequence>MQRKWSRMGNVLVSILAIAMIAIGCSKDTGSQTGSSSSPTPEVKSTAAASGVDTSKKVELSMYLPSDGTPDAKLIHEELNKLTLKDINATVKINFLSNDAYNLMLSSGEKFDLIFAANYMNFADNARRGAFKEITPAMLSTYAPISAKEAKDKIAGGYVGGKMYALPTLAASFNYSTYVVRGDLMKKYNVPDIKSLDDFGVYLDAVAKNEKNMIPFNMGKNDAWMLCSLYFGNNDLMAPGAPNCTSPIAINKNDASLKLQYTFDLPETTQFLKKMKQWKDNGYWSKNALSNTVGLNDSFKNGKNAALISSIPGANNIYNEVSKNHPEWDVKVYPAFTKGSIDRYSYMAGGMAIGAKSENAERALMLLDLLRYNESYNMLTQYGLKGTHYTVDDKGVIKFPIDNKYPPNAAGTWGWTNEAYTKVFDGSFPNYAALTDDAKKRYKANPLVDFALNTKEINDVSTNLSNLFAQYAGPLYMGFIDDVDDGIKVYKENLKKAGVEKYMEVAQTQINEYLKNK</sequence>
<dbReference type="PANTHER" id="PTHR43649:SF17">
    <property type="entry name" value="ABC TRANSPORTER SOLUTE BINDING PROTEIN-SUGAR TRANSPORT"/>
    <property type="match status" value="1"/>
</dbReference>
<dbReference type="InterPro" id="IPR022627">
    <property type="entry name" value="DUF3502"/>
</dbReference>
<dbReference type="RefSeq" id="WP_068663927.1">
    <property type="nucleotide sequence ID" value="NZ_LYPB01000060.1"/>
</dbReference>
<organism evidence="4 5">
    <name type="scientific">Paenibacillus oryzisoli</name>
    <dbReference type="NCBI Taxonomy" id="1850517"/>
    <lineage>
        <taxon>Bacteria</taxon>
        <taxon>Bacillati</taxon>
        <taxon>Bacillota</taxon>
        <taxon>Bacilli</taxon>
        <taxon>Bacillales</taxon>
        <taxon>Paenibacillaceae</taxon>
        <taxon>Paenibacillus</taxon>
    </lineage>
</organism>
<dbReference type="Gene3D" id="3.40.190.10">
    <property type="entry name" value="Periplasmic binding protein-like II"/>
    <property type="match status" value="2"/>
</dbReference>
<dbReference type="InterPro" id="IPR050490">
    <property type="entry name" value="Bact_solute-bd_prot1"/>
</dbReference>
<evidence type="ECO:0000313" key="5">
    <source>
        <dbReference type="Proteomes" id="UP000078454"/>
    </source>
</evidence>
<keyword evidence="5" id="KW-1185">Reference proteome</keyword>
<dbReference type="Pfam" id="PF12010">
    <property type="entry name" value="DUF3502"/>
    <property type="match status" value="1"/>
</dbReference>
<name>A0A198AD07_9BACL</name>
<accession>A0A198AD07</accession>
<dbReference type="STRING" id="1850517.A8708_27360"/>
<evidence type="ECO:0000256" key="1">
    <source>
        <dbReference type="SAM" id="MobiDB-lite"/>
    </source>
</evidence>
<feature type="signal peptide" evidence="2">
    <location>
        <begin position="1"/>
        <end position="24"/>
    </location>
</feature>
<evidence type="ECO:0000256" key="2">
    <source>
        <dbReference type="SAM" id="SignalP"/>
    </source>
</evidence>
<dbReference type="OrthoDB" id="1988587at2"/>
<protein>
    <recommendedName>
        <fullName evidence="3">DUF3502 domain-containing protein</fullName>
    </recommendedName>
</protein>
<dbReference type="Proteomes" id="UP000078454">
    <property type="component" value="Unassembled WGS sequence"/>
</dbReference>
<reference evidence="4 5" key="1">
    <citation type="submission" date="2016-05" db="EMBL/GenBank/DDBJ databases">
        <title>Paenibacillus sp. 1ZS3-15 nov., isolated from the rhizosphere soil.</title>
        <authorList>
            <person name="Zhang X.X."/>
            <person name="Zhang J."/>
        </authorList>
    </citation>
    <scope>NUCLEOTIDE SEQUENCE [LARGE SCALE GENOMIC DNA]</scope>
    <source>
        <strain evidence="4 5">1ZS3-15</strain>
    </source>
</reference>
<comment type="caution">
    <text evidence="4">The sequence shown here is derived from an EMBL/GenBank/DDBJ whole genome shotgun (WGS) entry which is preliminary data.</text>
</comment>
<evidence type="ECO:0000313" key="4">
    <source>
        <dbReference type="EMBL" id="OAS19047.1"/>
    </source>
</evidence>
<dbReference type="PROSITE" id="PS51257">
    <property type="entry name" value="PROKAR_LIPOPROTEIN"/>
    <property type="match status" value="1"/>
</dbReference>
<dbReference type="PANTHER" id="PTHR43649">
    <property type="entry name" value="ARABINOSE-BINDING PROTEIN-RELATED"/>
    <property type="match status" value="1"/>
</dbReference>